<dbReference type="Proteomes" id="UP000247150">
    <property type="component" value="Unassembled WGS sequence"/>
</dbReference>
<evidence type="ECO:0000313" key="2">
    <source>
        <dbReference type="Proteomes" id="UP000247150"/>
    </source>
</evidence>
<protein>
    <submittedName>
        <fullName evidence="1">Uncharacterized protein</fullName>
    </submittedName>
</protein>
<dbReference type="AlphaFoldDB" id="A0A2V3A616"/>
<evidence type="ECO:0000313" key="1">
    <source>
        <dbReference type="EMBL" id="PWW32453.1"/>
    </source>
</evidence>
<reference evidence="1 2" key="1">
    <citation type="submission" date="2018-05" db="EMBL/GenBank/DDBJ databases">
        <title>Freshwater and sediment microbial communities from various areas in North America, analyzing microbe dynamics in response to fracking.</title>
        <authorList>
            <person name="Lamendella R."/>
        </authorList>
    </citation>
    <scope>NUCLEOTIDE SEQUENCE [LARGE SCALE GENOMIC DNA]</scope>
    <source>
        <strain evidence="1 2">15_TX</strain>
    </source>
</reference>
<organism evidence="1 2">
    <name type="scientific">Cytobacillus oceanisediminis</name>
    <dbReference type="NCBI Taxonomy" id="665099"/>
    <lineage>
        <taxon>Bacteria</taxon>
        <taxon>Bacillati</taxon>
        <taxon>Bacillota</taxon>
        <taxon>Bacilli</taxon>
        <taxon>Bacillales</taxon>
        <taxon>Bacillaceae</taxon>
        <taxon>Cytobacillus</taxon>
    </lineage>
</organism>
<sequence length="60" mass="6772">MLLSNAWKTYEADKRIEGFSPYTLKAYGVQAKLLISYFEDAKITTLTTGKLKDTSPIQVI</sequence>
<comment type="caution">
    <text evidence="1">The sequence shown here is derived from an EMBL/GenBank/DDBJ whole genome shotgun (WGS) entry which is preliminary data.</text>
</comment>
<dbReference type="EMBL" id="QGTW01000001">
    <property type="protein sequence ID" value="PWW32453.1"/>
    <property type="molecule type" value="Genomic_DNA"/>
</dbReference>
<accession>A0A2V3A616</accession>
<proteinExistence type="predicted"/>
<gene>
    <name evidence="1" type="ORF">DFO73_101718</name>
</gene>
<name>A0A2V3A616_9BACI</name>